<reference evidence="1" key="1">
    <citation type="submission" date="2023-07" db="EMBL/GenBank/DDBJ databases">
        <title>draft genome sequence of fig (Ficus carica).</title>
        <authorList>
            <person name="Takahashi T."/>
            <person name="Nishimura K."/>
        </authorList>
    </citation>
    <scope>NUCLEOTIDE SEQUENCE</scope>
</reference>
<keyword evidence="2" id="KW-1185">Reference proteome</keyword>
<evidence type="ECO:0000313" key="1">
    <source>
        <dbReference type="EMBL" id="GMN24592.1"/>
    </source>
</evidence>
<sequence>MMMMMMMIMKCTHNDARRFVSHRDYGVSDSDSVGSVLTGRGEEDLVPSMWFEDFDGLIRCRSLAVEEKRTKARMVMKGGVWKYPSPCFVVGFG</sequence>
<dbReference type="EMBL" id="BTGU01000001">
    <property type="protein sequence ID" value="GMN24592.1"/>
    <property type="molecule type" value="Genomic_DNA"/>
</dbReference>
<dbReference type="AlphaFoldDB" id="A0AA87YWI2"/>
<organism evidence="1 2">
    <name type="scientific">Ficus carica</name>
    <name type="common">Common fig</name>
    <dbReference type="NCBI Taxonomy" id="3494"/>
    <lineage>
        <taxon>Eukaryota</taxon>
        <taxon>Viridiplantae</taxon>
        <taxon>Streptophyta</taxon>
        <taxon>Embryophyta</taxon>
        <taxon>Tracheophyta</taxon>
        <taxon>Spermatophyta</taxon>
        <taxon>Magnoliopsida</taxon>
        <taxon>eudicotyledons</taxon>
        <taxon>Gunneridae</taxon>
        <taxon>Pentapetalae</taxon>
        <taxon>rosids</taxon>
        <taxon>fabids</taxon>
        <taxon>Rosales</taxon>
        <taxon>Moraceae</taxon>
        <taxon>Ficeae</taxon>
        <taxon>Ficus</taxon>
    </lineage>
</organism>
<name>A0AA87YWI2_FICCA</name>
<dbReference type="Proteomes" id="UP001187192">
    <property type="component" value="Unassembled WGS sequence"/>
</dbReference>
<protein>
    <submittedName>
        <fullName evidence="1">Uncharacterized protein</fullName>
    </submittedName>
</protein>
<gene>
    <name evidence="1" type="ORF">TIFTF001_000621</name>
</gene>
<evidence type="ECO:0000313" key="2">
    <source>
        <dbReference type="Proteomes" id="UP001187192"/>
    </source>
</evidence>
<accession>A0AA87YWI2</accession>
<comment type="caution">
    <text evidence="1">The sequence shown here is derived from an EMBL/GenBank/DDBJ whole genome shotgun (WGS) entry which is preliminary data.</text>
</comment>
<dbReference type="Gramene" id="FCD_00001392-RA">
    <property type="protein sequence ID" value="FCD_00001392-RA:cds"/>
    <property type="gene ID" value="FCD_00001392"/>
</dbReference>
<proteinExistence type="predicted"/>